<accession>A0A9J6B426</accession>
<gene>
    <name evidence="1" type="ORF">H5410_003174</name>
</gene>
<dbReference type="Proteomes" id="UP000824120">
    <property type="component" value="Chromosome 1"/>
</dbReference>
<dbReference type="EMBL" id="JACXVP010000001">
    <property type="protein sequence ID" value="KAG5631457.1"/>
    <property type="molecule type" value="Genomic_DNA"/>
</dbReference>
<protein>
    <submittedName>
        <fullName evidence="1">Uncharacterized protein</fullName>
    </submittedName>
</protein>
<dbReference type="AlphaFoldDB" id="A0A9J6B426"/>
<comment type="caution">
    <text evidence="1">The sequence shown here is derived from an EMBL/GenBank/DDBJ whole genome shotgun (WGS) entry which is preliminary data.</text>
</comment>
<proteinExistence type="predicted"/>
<keyword evidence="2" id="KW-1185">Reference proteome</keyword>
<evidence type="ECO:0000313" key="1">
    <source>
        <dbReference type="EMBL" id="KAG5631457.1"/>
    </source>
</evidence>
<evidence type="ECO:0000313" key="2">
    <source>
        <dbReference type="Proteomes" id="UP000824120"/>
    </source>
</evidence>
<sequence length="95" mass="10158">MVHGKLITQGIDTNVKTRLHTFASVQSSSHETQSVALSVWASLPGALVWTWATVFGVTSEKIAIPDQLGAAIEVLVSDVWITDGMIVSLRLGKSP</sequence>
<name>A0A9J6B426_SOLCO</name>
<organism evidence="1 2">
    <name type="scientific">Solanum commersonii</name>
    <name type="common">Commerson's wild potato</name>
    <name type="synonym">Commerson's nightshade</name>
    <dbReference type="NCBI Taxonomy" id="4109"/>
    <lineage>
        <taxon>Eukaryota</taxon>
        <taxon>Viridiplantae</taxon>
        <taxon>Streptophyta</taxon>
        <taxon>Embryophyta</taxon>
        <taxon>Tracheophyta</taxon>
        <taxon>Spermatophyta</taxon>
        <taxon>Magnoliopsida</taxon>
        <taxon>eudicotyledons</taxon>
        <taxon>Gunneridae</taxon>
        <taxon>Pentapetalae</taxon>
        <taxon>asterids</taxon>
        <taxon>lamiids</taxon>
        <taxon>Solanales</taxon>
        <taxon>Solanaceae</taxon>
        <taxon>Solanoideae</taxon>
        <taxon>Solaneae</taxon>
        <taxon>Solanum</taxon>
    </lineage>
</organism>
<reference evidence="1 2" key="1">
    <citation type="submission" date="2020-09" db="EMBL/GenBank/DDBJ databases">
        <title>De no assembly of potato wild relative species, Solanum commersonii.</title>
        <authorList>
            <person name="Cho K."/>
        </authorList>
    </citation>
    <scope>NUCLEOTIDE SEQUENCE [LARGE SCALE GENOMIC DNA]</scope>
    <source>
        <strain evidence="1">LZ3.2</strain>
        <tissue evidence="1">Leaf</tissue>
    </source>
</reference>